<dbReference type="SUPFAM" id="SSF57783">
    <property type="entry name" value="Zinc beta-ribbon"/>
    <property type="match status" value="1"/>
</dbReference>
<dbReference type="InterPro" id="IPR036977">
    <property type="entry name" value="DNA_primase_Znf_CHC2"/>
</dbReference>
<dbReference type="Gene3D" id="3.90.980.10">
    <property type="entry name" value="DNA primase, catalytic core, N-terminal domain"/>
    <property type="match status" value="1"/>
</dbReference>
<dbReference type="SMART" id="SM00493">
    <property type="entry name" value="TOPRIM"/>
    <property type="match status" value="1"/>
</dbReference>
<dbReference type="GO" id="GO:0003677">
    <property type="term" value="F:DNA binding"/>
    <property type="evidence" value="ECO:0007669"/>
    <property type="project" value="UniProtKB-KW"/>
</dbReference>
<evidence type="ECO:0000256" key="11">
    <source>
        <dbReference type="ARBA" id="ARBA00023125"/>
    </source>
</evidence>
<keyword evidence="2" id="KW-0240">DNA-directed RNA polymerase</keyword>
<dbReference type="GO" id="GO:1990077">
    <property type="term" value="C:primosome complex"/>
    <property type="evidence" value="ECO:0007669"/>
    <property type="project" value="UniProtKB-KW"/>
</dbReference>
<evidence type="ECO:0000256" key="5">
    <source>
        <dbReference type="ARBA" id="ARBA00022695"/>
    </source>
</evidence>
<dbReference type="Pfam" id="PF08275">
    <property type="entry name" value="DNAG_N"/>
    <property type="match status" value="1"/>
</dbReference>
<feature type="domain" description="Toprim" evidence="13">
    <location>
        <begin position="258"/>
        <end position="341"/>
    </location>
</feature>
<keyword evidence="9" id="KW-0862">Zinc</keyword>
<evidence type="ECO:0000256" key="8">
    <source>
        <dbReference type="ARBA" id="ARBA00022771"/>
    </source>
</evidence>
<dbReference type="PIRSF" id="PIRSF002811">
    <property type="entry name" value="DnaG"/>
    <property type="match status" value="1"/>
</dbReference>
<dbReference type="InterPro" id="IPR030846">
    <property type="entry name" value="DnaG_bac"/>
</dbReference>
<dbReference type="InterPro" id="IPR037068">
    <property type="entry name" value="DNA_primase_core_N_sf"/>
</dbReference>
<dbReference type="SMART" id="SM00400">
    <property type="entry name" value="ZnF_CHCC"/>
    <property type="match status" value="1"/>
</dbReference>
<dbReference type="SUPFAM" id="SSF56731">
    <property type="entry name" value="DNA primase core"/>
    <property type="match status" value="1"/>
</dbReference>
<dbReference type="InterPro" id="IPR013264">
    <property type="entry name" value="DNAG_N"/>
</dbReference>
<keyword evidence="8" id="KW-0863">Zinc-finger</keyword>
<dbReference type="FunFam" id="3.90.580.10:FF:000001">
    <property type="entry name" value="DNA primase"/>
    <property type="match status" value="1"/>
</dbReference>
<dbReference type="Gene3D" id="3.90.580.10">
    <property type="entry name" value="Zinc finger, CHC2-type domain"/>
    <property type="match status" value="1"/>
</dbReference>
<keyword evidence="7" id="KW-0479">Metal-binding</keyword>
<organism evidence="14">
    <name type="scientific">marine metagenome</name>
    <dbReference type="NCBI Taxonomy" id="408172"/>
    <lineage>
        <taxon>unclassified sequences</taxon>
        <taxon>metagenomes</taxon>
        <taxon>ecological metagenomes</taxon>
    </lineage>
</organism>
<name>A0A381TPR2_9ZZZZ</name>
<keyword evidence="11" id="KW-0238">DNA-binding</keyword>
<dbReference type="InterPro" id="IPR016136">
    <property type="entry name" value="DNA_helicase_N/primase_C"/>
</dbReference>
<keyword evidence="3" id="KW-0639">Primosome</keyword>
<evidence type="ECO:0000256" key="7">
    <source>
        <dbReference type="ARBA" id="ARBA00022723"/>
    </source>
</evidence>
<dbReference type="GO" id="GO:0008270">
    <property type="term" value="F:zinc ion binding"/>
    <property type="evidence" value="ECO:0007669"/>
    <property type="project" value="UniProtKB-KW"/>
</dbReference>
<keyword evidence="12" id="KW-0804">Transcription</keyword>
<sequence>MKFSKNFIEKVLNATDIVELVSDHGIVLKKTGVNFKGLCPFHSEKTPSFNVNSQRGFFHCFGCKASGDSIKFLMQIDRLSFTESVQELAKRAGIPLERNTRLTRNQNADEEMGLQCLREAASFYMEKIQGEEGKYASEYLQQRKVSGKMCERFQIGFSPDKWDETFKNLTQKKIPQSVIARTGLIKSSEKSGRFYDTFRGRLMFPIKDPRGRCIGFGARSLKPGDKPKYLNSPETAYYRKSRTLYGLHEGLDEIRKKSRIIFVEGYLDVIRLHENGFTETVAPCGTALTAEHLKIVRRYTKTAILLFDGDSAGKNAALKHAHLLLLHPLESYILNLPDGEDPDTFMLKHGKKGLEDLLEHKVPALDYLVQQTIKNYPDTIQGRMQGLEELLPTLHQIKDPKRQQITLVTIGERMKIPPEMLSREIQRKSNKNLKSEQENDMLLCSPNASAISQDEQWLLQSLLRNGRLWPRVREHLKPEEFSTPHFHQLYAKLLLLPDESFQSFDPLKFEKTDPELFESVMLLLSQEIPSHDFGLSLKRIKEHNLEMEYQQSLIKSKSNEDRAMAGAKRRTEEEKLKNLKQIF</sequence>
<dbReference type="Gene3D" id="3.40.1360.10">
    <property type="match status" value="1"/>
</dbReference>
<keyword evidence="6" id="KW-0235">DNA replication</keyword>
<dbReference type="InterPro" id="IPR034151">
    <property type="entry name" value="TOPRIM_DnaG_bac"/>
</dbReference>
<dbReference type="GO" id="GO:0006269">
    <property type="term" value="P:DNA replication, synthesis of primer"/>
    <property type="evidence" value="ECO:0007669"/>
    <property type="project" value="UniProtKB-KW"/>
</dbReference>
<dbReference type="PANTHER" id="PTHR30313">
    <property type="entry name" value="DNA PRIMASE"/>
    <property type="match status" value="1"/>
</dbReference>
<protein>
    <recommendedName>
        <fullName evidence="13">Toprim domain-containing protein</fullName>
    </recommendedName>
</protein>
<dbReference type="Gene3D" id="1.10.860.10">
    <property type="entry name" value="DNAb Helicase, Chain A"/>
    <property type="match status" value="1"/>
</dbReference>
<keyword evidence="5" id="KW-0548">Nucleotidyltransferase</keyword>
<evidence type="ECO:0000256" key="9">
    <source>
        <dbReference type="ARBA" id="ARBA00022833"/>
    </source>
</evidence>
<accession>A0A381TPR2</accession>
<dbReference type="EMBL" id="UINC01004959">
    <property type="protein sequence ID" value="SVA18072.1"/>
    <property type="molecule type" value="Genomic_DNA"/>
</dbReference>
<dbReference type="GO" id="GO:0000428">
    <property type="term" value="C:DNA-directed RNA polymerase complex"/>
    <property type="evidence" value="ECO:0007669"/>
    <property type="project" value="UniProtKB-KW"/>
</dbReference>
<comment type="cofactor">
    <cofactor evidence="1">
        <name>Zn(2+)</name>
        <dbReference type="ChEBI" id="CHEBI:29105"/>
    </cofactor>
</comment>
<dbReference type="HAMAP" id="MF_00974">
    <property type="entry name" value="DNA_primase_DnaG"/>
    <property type="match status" value="1"/>
</dbReference>
<proteinExistence type="inferred from homology"/>
<dbReference type="AlphaFoldDB" id="A0A381TPR2"/>
<dbReference type="PROSITE" id="PS50880">
    <property type="entry name" value="TOPRIM"/>
    <property type="match status" value="1"/>
</dbReference>
<evidence type="ECO:0000259" key="13">
    <source>
        <dbReference type="PROSITE" id="PS50880"/>
    </source>
</evidence>
<evidence type="ECO:0000256" key="1">
    <source>
        <dbReference type="ARBA" id="ARBA00001947"/>
    </source>
</evidence>
<evidence type="ECO:0000313" key="14">
    <source>
        <dbReference type="EMBL" id="SVA18072.1"/>
    </source>
</evidence>
<dbReference type="CDD" id="cd03364">
    <property type="entry name" value="TOPRIM_DnaG_primases"/>
    <property type="match status" value="1"/>
</dbReference>
<evidence type="ECO:0000256" key="6">
    <source>
        <dbReference type="ARBA" id="ARBA00022705"/>
    </source>
</evidence>
<reference evidence="14" key="1">
    <citation type="submission" date="2018-05" db="EMBL/GenBank/DDBJ databases">
        <authorList>
            <person name="Lanie J.A."/>
            <person name="Ng W.-L."/>
            <person name="Kazmierczak K.M."/>
            <person name="Andrzejewski T.M."/>
            <person name="Davidsen T.M."/>
            <person name="Wayne K.J."/>
            <person name="Tettelin H."/>
            <person name="Glass J.I."/>
            <person name="Rusch D."/>
            <person name="Podicherti R."/>
            <person name="Tsui H.-C.T."/>
            <person name="Winkler M.E."/>
        </authorList>
    </citation>
    <scope>NUCLEOTIDE SEQUENCE</scope>
</reference>
<dbReference type="Pfam" id="PF01807">
    <property type="entry name" value="Zn_ribbon_DnaG"/>
    <property type="match status" value="1"/>
</dbReference>
<evidence type="ECO:0000256" key="2">
    <source>
        <dbReference type="ARBA" id="ARBA00022478"/>
    </source>
</evidence>
<dbReference type="NCBIfam" id="TIGR01391">
    <property type="entry name" value="dnaG"/>
    <property type="match status" value="1"/>
</dbReference>
<dbReference type="PANTHER" id="PTHR30313:SF2">
    <property type="entry name" value="DNA PRIMASE"/>
    <property type="match status" value="1"/>
</dbReference>
<evidence type="ECO:0000256" key="3">
    <source>
        <dbReference type="ARBA" id="ARBA00022515"/>
    </source>
</evidence>
<evidence type="ECO:0000256" key="10">
    <source>
        <dbReference type="ARBA" id="ARBA00022842"/>
    </source>
</evidence>
<dbReference type="InterPro" id="IPR002694">
    <property type="entry name" value="Znf_CHC2"/>
</dbReference>
<dbReference type="InterPro" id="IPR006171">
    <property type="entry name" value="TOPRIM_dom"/>
</dbReference>
<dbReference type="GO" id="GO:0003899">
    <property type="term" value="F:DNA-directed RNA polymerase activity"/>
    <property type="evidence" value="ECO:0007669"/>
    <property type="project" value="InterPro"/>
</dbReference>
<keyword evidence="10" id="KW-0460">Magnesium</keyword>
<keyword evidence="4" id="KW-0808">Transferase</keyword>
<dbReference type="InterPro" id="IPR006295">
    <property type="entry name" value="DNA_primase_DnaG"/>
</dbReference>
<dbReference type="GO" id="GO:0005737">
    <property type="term" value="C:cytoplasm"/>
    <property type="evidence" value="ECO:0007669"/>
    <property type="project" value="TreeGrafter"/>
</dbReference>
<gene>
    <name evidence="14" type="ORF">METZ01_LOCUS70926</name>
</gene>
<dbReference type="Pfam" id="PF13155">
    <property type="entry name" value="Toprim_2"/>
    <property type="match status" value="1"/>
</dbReference>
<evidence type="ECO:0000256" key="12">
    <source>
        <dbReference type="ARBA" id="ARBA00023163"/>
    </source>
</evidence>
<evidence type="ECO:0000256" key="4">
    <source>
        <dbReference type="ARBA" id="ARBA00022679"/>
    </source>
</evidence>
<dbReference type="InterPro" id="IPR050219">
    <property type="entry name" value="DnaG_primase"/>
</dbReference>